<keyword evidence="3" id="KW-1185">Reference proteome</keyword>
<evidence type="ECO:0000256" key="1">
    <source>
        <dbReference type="SAM" id="Coils"/>
    </source>
</evidence>
<feature type="coiled-coil region" evidence="1">
    <location>
        <begin position="150"/>
        <end position="188"/>
    </location>
</feature>
<sequence>MSGFTKGLARVEAGTTLIWGEAVLADDGSPDVLGVPIAEARTALPYWARRRFRDGEPEANAELIAAVFTTATALHASGYDAHRVMEAVPGMVEKLARFITAENRWTGMREWGAEKIIAQEGADALFDELADLLATLRTDAPAPAPAQEAASDLAAENAALRAQVEGLAEACEAAIEYAEEERKALIETTCMFMRRADGGRIYLYGTMAAADAEALAAIDKRIAKFRAALTAAGRR</sequence>
<comment type="caution">
    <text evidence="2">The sequence shown here is derived from an EMBL/GenBank/DDBJ whole genome shotgun (WGS) entry which is preliminary data.</text>
</comment>
<name>A0ABV7L299_9PROT</name>
<organism evidence="2 3">
    <name type="scientific">Marinibaculum pumilum</name>
    <dbReference type="NCBI Taxonomy" id="1766165"/>
    <lineage>
        <taxon>Bacteria</taxon>
        <taxon>Pseudomonadati</taxon>
        <taxon>Pseudomonadota</taxon>
        <taxon>Alphaproteobacteria</taxon>
        <taxon>Rhodospirillales</taxon>
        <taxon>Rhodospirillaceae</taxon>
        <taxon>Marinibaculum</taxon>
    </lineage>
</organism>
<dbReference type="EMBL" id="JBHRTR010000028">
    <property type="protein sequence ID" value="MFC3228760.1"/>
    <property type="molecule type" value="Genomic_DNA"/>
</dbReference>
<protein>
    <submittedName>
        <fullName evidence="2">Uncharacterized protein</fullName>
    </submittedName>
</protein>
<reference evidence="3" key="1">
    <citation type="journal article" date="2019" name="Int. J. Syst. Evol. Microbiol.">
        <title>The Global Catalogue of Microorganisms (GCM) 10K type strain sequencing project: providing services to taxonomists for standard genome sequencing and annotation.</title>
        <authorList>
            <consortium name="The Broad Institute Genomics Platform"/>
            <consortium name="The Broad Institute Genome Sequencing Center for Infectious Disease"/>
            <person name="Wu L."/>
            <person name="Ma J."/>
        </authorList>
    </citation>
    <scope>NUCLEOTIDE SEQUENCE [LARGE SCALE GENOMIC DNA]</scope>
    <source>
        <strain evidence="3">KCTC 42964</strain>
    </source>
</reference>
<gene>
    <name evidence="2" type="ORF">ACFOGJ_16065</name>
</gene>
<evidence type="ECO:0000313" key="2">
    <source>
        <dbReference type="EMBL" id="MFC3228760.1"/>
    </source>
</evidence>
<dbReference type="Proteomes" id="UP001595528">
    <property type="component" value="Unassembled WGS sequence"/>
</dbReference>
<accession>A0ABV7L299</accession>
<dbReference type="RefSeq" id="WP_379902181.1">
    <property type="nucleotide sequence ID" value="NZ_JBHRTR010000028.1"/>
</dbReference>
<keyword evidence="1" id="KW-0175">Coiled coil</keyword>
<proteinExistence type="predicted"/>
<evidence type="ECO:0000313" key="3">
    <source>
        <dbReference type="Proteomes" id="UP001595528"/>
    </source>
</evidence>